<dbReference type="RefSeq" id="WP_155112233.1">
    <property type="nucleotide sequence ID" value="NZ_WMIB01000008.1"/>
</dbReference>
<dbReference type="InterPro" id="IPR025233">
    <property type="entry name" value="DUF4176"/>
</dbReference>
<organism evidence="1 2">
    <name type="scientific">Metabacillus mangrovi</name>
    <dbReference type="NCBI Taxonomy" id="1491830"/>
    <lineage>
        <taxon>Bacteria</taxon>
        <taxon>Bacillati</taxon>
        <taxon>Bacillota</taxon>
        <taxon>Bacilli</taxon>
        <taxon>Bacillales</taxon>
        <taxon>Bacillaceae</taxon>
        <taxon>Metabacillus</taxon>
    </lineage>
</organism>
<gene>
    <name evidence="1" type="ORF">GKZ89_09820</name>
</gene>
<dbReference type="AlphaFoldDB" id="A0A7X2V4S3"/>
<keyword evidence="2" id="KW-1185">Reference proteome</keyword>
<evidence type="ECO:0000313" key="1">
    <source>
        <dbReference type="EMBL" id="MTH53700.1"/>
    </source>
</evidence>
<dbReference type="Proteomes" id="UP000434639">
    <property type="component" value="Unassembled WGS sequence"/>
</dbReference>
<comment type="caution">
    <text evidence="1">The sequence shown here is derived from an EMBL/GenBank/DDBJ whole genome shotgun (WGS) entry which is preliminary data.</text>
</comment>
<reference evidence="1 2" key="1">
    <citation type="journal article" date="2017" name="Int. J. Syst. Evol. Microbiol.">
        <title>Bacillus mangrovi sp. nov., isolated from a sediment sample from a mangrove forest.</title>
        <authorList>
            <person name="Gupta V."/>
            <person name="Singh P.K."/>
            <person name="Korpole S."/>
            <person name="Tanuku N.R.S."/>
            <person name="Pinnaka A.K."/>
        </authorList>
    </citation>
    <scope>NUCLEOTIDE SEQUENCE [LARGE SCALE GENOMIC DNA]</scope>
    <source>
        <strain evidence="1 2">KCTC 33872</strain>
    </source>
</reference>
<dbReference type="OrthoDB" id="5124454at2"/>
<proteinExistence type="predicted"/>
<protein>
    <submittedName>
        <fullName evidence="1">DUF4176 domain-containing protein</fullName>
    </submittedName>
</protein>
<dbReference type="EMBL" id="WMIB01000008">
    <property type="protein sequence ID" value="MTH53700.1"/>
    <property type="molecule type" value="Genomic_DNA"/>
</dbReference>
<evidence type="ECO:0000313" key="2">
    <source>
        <dbReference type="Proteomes" id="UP000434639"/>
    </source>
</evidence>
<sequence length="104" mass="12026">MENNFESLNIPIGKELLPIGSIVKIENLEKLIMIYGRKQKQEGNERIWDYVSCPYPEGHLNNDTNIFFNHSSIITIIFKGLETEGEIALRNYIKEQDKKADKNA</sequence>
<dbReference type="Pfam" id="PF13780">
    <property type="entry name" value="DUF4176"/>
    <property type="match status" value="1"/>
</dbReference>
<name>A0A7X2V4S3_9BACI</name>
<accession>A0A7X2V4S3</accession>